<organism evidence="2 3">
    <name type="scientific">Dyadobacter endophyticus</name>
    <dbReference type="NCBI Taxonomy" id="1749036"/>
    <lineage>
        <taxon>Bacteria</taxon>
        <taxon>Pseudomonadati</taxon>
        <taxon>Bacteroidota</taxon>
        <taxon>Cytophagia</taxon>
        <taxon>Cytophagales</taxon>
        <taxon>Spirosomataceae</taxon>
        <taxon>Dyadobacter</taxon>
    </lineage>
</organism>
<proteinExistence type="predicted"/>
<protein>
    <recommendedName>
        <fullName evidence="1">KilA-N domain-containing protein</fullName>
    </recommendedName>
</protein>
<dbReference type="InterPro" id="IPR018004">
    <property type="entry name" value="KilA/APSES_HTH"/>
</dbReference>
<feature type="domain" description="KilA-N" evidence="1">
    <location>
        <begin position="2"/>
        <end position="138"/>
    </location>
</feature>
<dbReference type="InterPro" id="IPR017880">
    <property type="entry name" value="KilA_N"/>
</dbReference>
<dbReference type="RefSeq" id="WP_188932678.1">
    <property type="nucleotide sequence ID" value="NZ_BMIA01000002.1"/>
</dbReference>
<name>A0ABQ1YRW7_9BACT</name>
<dbReference type="Pfam" id="PF04383">
    <property type="entry name" value="KilA-N"/>
    <property type="match status" value="1"/>
</dbReference>
<evidence type="ECO:0000259" key="1">
    <source>
        <dbReference type="PROSITE" id="PS51301"/>
    </source>
</evidence>
<dbReference type="EMBL" id="BMIA01000002">
    <property type="protein sequence ID" value="GGH34749.1"/>
    <property type="molecule type" value="Genomic_DNA"/>
</dbReference>
<dbReference type="SMART" id="SM01252">
    <property type="entry name" value="KilA-N"/>
    <property type="match status" value="1"/>
</dbReference>
<reference evidence="3" key="1">
    <citation type="journal article" date="2019" name="Int. J. Syst. Evol. Microbiol.">
        <title>The Global Catalogue of Microorganisms (GCM) 10K type strain sequencing project: providing services to taxonomists for standard genome sequencing and annotation.</title>
        <authorList>
            <consortium name="The Broad Institute Genomics Platform"/>
            <consortium name="The Broad Institute Genome Sequencing Center for Infectious Disease"/>
            <person name="Wu L."/>
            <person name="Ma J."/>
        </authorList>
    </citation>
    <scope>NUCLEOTIDE SEQUENCE [LARGE SCALE GENOMIC DNA]</scope>
    <source>
        <strain evidence="3">CGMCC 1.15288</strain>
    </source>
</reference>
<evidence type="ECO:0000313" key="2">
    <source>
        <dbReference type="EMBL" id="GGH34749.1"/>
    </source>
</evidence>
<dbReference type="PROSITE" id="PS51301">
    <property type="entry name" value="KILA_N"/>
    <property type="match status" value="1"/>
</dbReference>
<sequence length="279" mass="31341">MKNQRLIVSDQEISVLGKENGDFISLTDIARQKNAATGLVISHWLSTRFTVEFIGLWEQLYNPDFNVTEFGNIKNTAGANGFVLSAKQWIEKTNSIGLVSKPGRYNGGTFAHRDIAFEFASWISASFKLYLIKEFQRLKEEENKRLELDWNLRRSLAKINYTIHTDAVKENLIPKELDPIAISKIYAEEADILNLALFGITARDWAKINPARGNLRDSATLEQLVVLSNLESINAMPIGQSKLATERVIALNRVAIIQMKSLVGNQSLQKAAPLLNQPK</sequence>
<accession>A0ABQ1YRW7</accession>
<evidence type="ECO:0000313" key="3">
    <source>
        <dbReference type="Proteomes" id="UP000600214"/>
    </source>
</evidence>
<keyword evidence="3" id="KW-1185">Reference proteome</keyword>
<gene>
    <name evidence="2" type="ORF">GCM10007423_25850</name>
</gene>
<comment type="caution">
    <text evidence="2">The sequence shown here is derived from an EMBL/GenBank/DDBJ whole genome shotgun (WGS) entry which is preliminary data.</text>
</comment>
<dbReference type="Proteomes" id="UP000600214">
    <property type="component" value="Unassembled WGS sequence"/>
</dbReference>